<dbReference type="RefSeq" id="WP_184273883.1">
    <property type="nucleotide sequence ID" value="NZ_JACHKY010000009.1"/>
</dbReference>
<evidence type="ECO:0000256" key="1">
    <source>
        <dbReference type="SAM" id="MobiDB-lite"/>
    </source>
</evidence>
<dbReference type="EMBL" id="JACHKY010000009">
    <property type="protein sequence ID" value="MBB4799856.1"/>
    <property type="molecule type" value="Genomic_DNA"/>
</dbReference>
<dbReference type="InterPro" id="IPR027417">
    <property type="entry name" value="P-loop_NTPase"/>
</dbReference>
<feature type="region of interest" description="Disordered" evidence="1">
    <location>
        <begin position="354"/>
        <end position="377"/>
    </location>
</feature>
<dbReference type="AlphaFoldDB" id="A0A7W7ISS9"/>
<dbReference type="Proteomes" id="UP000539957">
    <property type="component" value="Unassembled WGS sequence"/>
</dbReference>
<accession>A0A7W7ISS9</accession>
<protein>
    <recommendedName>
        <fullName evidence="4">AAA family ATPase</fullName>
    </recommendedName>
</protein>
<comment type="caution">
    <text evidence="2">The sequence shown here is derived from an EMBL/GenBank/DDBJ whole genome shotgun (WGS) entry which is preliminary data.</text>
</comment>
<dbReference type="Gene3D" id="3.40.50.300">
    <property type="entry name" value="P-loop containing nucleotide triphosphate hydrolases"/>
    <property type="match status" value="1"/>
</dbReference>
<name>A0A7W7ISS9_9CAUL</name>
<evidence type="ECO:0000313" key="3">
    <source>
        <dbReference type="Proteomes" id="UP000539957"/>
    </source>
</evidence>
<evidence type="ECO:0008006" key="4">
    <source>
        <dbReference type="Google" id="ProtNLM"/>
    </source>
</evidence>
<proteinExistence type="predicted"/>
<gene>
    <name evidence="2" type="ORF">HNP32_003617</name>
</gene>
<sequence length="377" mass="41408">MKTAEDYEREFEQAAAAVQAKQTGRGALRVVARGDHVEMESYLDPLDEPLDRPAKPKRQAKFSAPELWDMHFPPVSWIVPDYIAAGLTLLVGAPKLGKSWLSLDIARAVAEGGFVLGDRHCVQGSALYAALEDPPRRLKDRLRRVCVNKPTNALTIWTEMRMLDAGGLDDLRDWIAQADNPRLIVLDVLNKVRAAPMKGEAPYAYDYRSVEGLKELADEFNIAIVVVHHTRKAEASDKLEKVSGTNGLPGAADTTIILDRDGEGVTLSGRGRDIEEFETALEFDKDTCRWRVLGDAREVRVSDERKAILEALAGECEPVGPNVIADVSGLANGNVRYLLHKMAKAGEVQKVGRGKYLHPDTTPPNIANNANIGEDEA</sequence>
<evidence type="ECO:0000313" key="2">
    <source>
        <dbReference type="EMBL" id="MBB4799856.1"/>
    </source>
</evidence>
<dbReference type="SUPFAM" id="SSF52540">
    <property type="entry name" value="P-loop containing nucleoside triphosphate hydrolases"/>
    <property type="match status" value="1"/>
</dbReference>
<reference evidence="2 3" key="1">
    <citation type="submission" date="2020-08" db="EMBL/GenBank/DDBJ databases">
        <title>Functional genomics of gut bacteria from endangered species of beetles.</title>
        <authorList>
            <person name="Carlos-Shanley C."/>
        </authorList>
    </citation>
    <scope>NUCLEOTIDE SEQUENCE [LARGE SCALE GENOMIC DNA]</scope>
    <source>
        <strain evidence="2 3">S00123</strain>
    </source>
</reference>
<dbReference type="Pfam" id="PF13481">
    <property type="entry name" value="AAA_25"/>
    <property type="match status" value="1"/>
</dbReference>
<organism evidence="2 3">
    <name type="scientific">Brevundimonas bullata</name>
    <dbReference type="NCBI Taxonomy" id="13160"/>
    <lineage>
        <taxon>Bacteria</taxon>
        <taxon>Pseudomonadati</taxon>
        <taxon>Pseudomonadota</taxon>
        <taxon>Alphaproteobacteria</taxon>
        <taxon>Caulobacterales</taxon>
        <taxon>Caulobacteraceae</taxon>
        <taxon>Brevundimonas</taxon>
    </lineage>
</organism>
<keyword evidence="3" id="KW-1185">Reference proteome</keyword>